<evidence type="ECO:0000313" key="2">
    <source>
        <dbReference type="Proteomes" id="UP000799291"/>
    </source>
</evidence>
<dbReference type="SUPFAM" id="SSF53167">
    <property type="entry name" value="Purine and uridine phosphorylases"/>
    <property type="match status" value="1"/>
</dbReference>
<name>A0A6G1JKT4_9PLEO</name>
<accession>A0A6G1JKT4</accession>
<dbReference type="PANTHER" id="PTHR46082">
    <property type="entry name" value="ATP/GTP-BINDING PROTEIN-RELATED"/>
    <property type="match status" value="1"/>
</dbReference>
<dbReference type="InterPro" id="IPR053137">
    <property type="entry name" value="NLR-like"/>
</dbReference>
<dbReference type="EMBL" id="MU005570">
    <property type="protein sequence ID" value="KAF2690745.1"/>
    <property type="molecule type" value="Genomic_DNA"/>
</dbReference>
<dbReference type="AlphaFoldDB" id="A0A6G1JKT4"/>
<dbReference type="InterPro" id="IPR035994">
    <property type="entry name" value="Nucleoside_phosphorylase_sf"/>
</dbReference>
<dbReference type="OrthoDB" id="1658288at2759"/>
<gene>
    <name evidence="1" type="ORF">K458DRAFT_438550</name>
</gene>
<proteinExistence type="predicted"/>
<dbReference type="PANTHER" id="PTHR46082:SF11">
    <property type="entry name" value="AAA+ ATPASE DOMAIN-CONTAINING PROTEIN-RELATED"/>
    <property type="match status" value="1"/>
</dbReference>
<organism evidence="1 2">
    <name type="scientific">Lentithecium fluviatile CBS 122367</name>
    <dbReference type="NCBI Taxonomy" id="1168545"/>
    <lineage>
        <taxon>Eukaryota</taxon>
        <taxon>Fungi</taxon>
        <taxon>Dikarya</taxon>
        <taxon>Ascomycota</taxon>
        <taxon>Pezizomycotina</taxon>
        <taxon>Dothideomycetes</taxon>
        <taxon>Pleosporomycetidae</taxon>
        <taxon>Pleosporales</taxon>
        <taxon>Massarineae</taxon>
        <taxon>Lentitheciaceae</taxon>
        <taxon>Lentithecium</taxon>
    </lineage>
</organism>
<dbReference type="Proteomes" id="UP000799291">
    <property type="component" value="Unassembled WGS sequence"/>
</dbReference>
<reference evidence="1" key="1">
    <citation type="journal article" date="2020" name="Stud. Mycol.">
        <title>101 Dothideomycetes genomes: a test case for predicting lifestyles and emergence of pathogens.</title>
        <authorList>
            <person name="Haridas S."/>
            <person name="Albert R."/>
            <person name="Binder M."/>
            <person name="Bloem J."/>
            <person name="Labutti K."/>
            <person name="Salamov A."/>
            <person name="Andreopoulos B."/>
            <person name="Baker S."/>
            <person name="Barry K."/>
            <person name="Bills G."/>
            <person name="Bluhm B."/>
            <person name="Cannon C."/>
            <person name="Castanera R."/>
            <person name="Culley D."/>
            <person name="Daum C."/>
            <person name="Ezra D."/>
            <person name="Gonzalez J."/>
            <person name="Henrissat B."/>
            <person name="Kuo A."/>
            <person name="Liang C."/>
            <person name="Lipzen A."/>
            <person name="Lutzoni F."/>
            <person name="Magnuson J."/>
            <person name="Mondo S."/>
            <person name="Nolan M."/>
            <person name="Ohm R."/>
            <person name="Pangilinan J."/>
            <person name="Park H.-J."/>
            <person name="Ramirez L."/>
            <person name="Alfaro M."/>
            <person name="Sun H."/>
            <person name="Tritt A."/>
            <person name="Yoshinaga Y."/>
            <person name="Zwiers L.-H."/>
            <person name="Turgeon B."/>
            <person name="Goodwin S."/>
            <person name="Spatafora J."/>
            <person name="Crous P."/>
            <person name="Grigoriev I."/>
        </authorList>
    </citation>
    <scope>NUCLEOTIDE SEQUENCE</scope>
    <source>
        <strain evidence="1">CBS 122367</strain>
    </source>
</reference>
<dbReference type="Gene3D" id="3.40.50.1580">
    <property type="entry name" value="Nucleoside phosphorylase domain"/>
    <property type="match status" value="1"/>
</dbReference>
<dbReference type="GO" id="GO:0009116">
    <property type="term" value="P:nucleoside metabolic process"/>
    <property type="evidence" value="ECO:0007669"/>
    <property type="project" value="InterPro"/>
</dbReference>
<sequence>MSAQPSKSCSLIAPLGIELDAALPSLDKLHEGDFPVERGDNYVYFAGRMCDRNVVIASFPRGTTYGTSSAAALISQVQKTFRNLWLVFFVGVAAGVPDLSSKPTCDIRLGDVLVAAPEGEVPAIVHYGLGKETKEGLQLLLGGHSLGRTEALLMSAIMKLEHTPASSTLHFRNNVEKFDPDIFSDPGQDKDILYGRNNELVYRPKRKPADRAEVWLGPMGSGDKLWKDANKRDEMRETYKIIGLEMEGAGVNTVACAVMIRGVCDYGNHRKNKEWQAYAAAMAAAYAQAVLVRLPPPEIPAAAQKMLPHVEHKVLGDSRATPSNS</sequence>
<keyword evidence="2" id="KW-1185">Reference proteome</keyword>
<dbReference type="GO" id="GO:0003824">
    <property type="term" value="F:catalytic activity"/>
    <property type="evidence" value="ECO:0007669"/>
    <property type="project" value="InterPro"/>
</dbReference>
<evidence type="ECO:0000313" key="1">
    <source>
        <dbReference type="EMBL" id="KAF2690745.1"/>
    </source>
</evidence>
<protein>
    <submittedName>
        <fullName evidence="1">Purine and uridine phosphorylase</fullName>
    </submittedName>
</protein>